<comment type="caution">
    <text evidence="1">The sequence shown here is derived from an EMBL/GenBank/DDBJ whole genome shotgun (WGS) entry which is preliminary data.</text>
</comment>
<keyword evidence="1" id="KW-0496">Mitochondrion</keyword>
<gene>
    <name evidence="1" type="ORF">ABT39_MTgene5225</name>
</gene>
<name>A0A117NHE0_PICGL</name>
<dbReference type="AlphaFoldDB" id="A0A117NHE0"/>
<accession>A0A117NHE0</accession>
<geneLocation type="mitochondrion" evidence="1"/>
<reference evidence="1" key="1">
    <citation type="journal article" date="2015" name="Genome Biol. Evol.">
        <title>Organellar Genomes of White Spruce (Picea glauca): Assembly and Annotation.</title>
        <authorList>
            <person name="Jackman S.D."/>
            <person name="Warren R.L."/>
            <person name="Gibb E.A."/>
            <person name="Vandervalk B.P."/>
            <person name="Mohamadi H."/>
            <person name="Chu J."/>
            <person name="Raymond A."/>
            <person name="Pleasance S."/>
            <person name="Coope R."/>
            <person name="Wildung M.R."/>
            <person name="Ritland C.E."/>
            <person name="Bousquet J."/>
            <person name="Jones S.J."/>
            <person name="Bohlmann J."/>
            <person name="Birol I."/>
        </authorList>
    </citation>
    <scope>NUCLEOTIDE SEQUENCE [LARGE SCALE GENOMIC DNA]</scope>
    <source>
        <tissue evidence="1">Flushing bud</tissue>
    </source>
</reference>
<protein>
    <submittedName>
        <fullName evidence="1">Uncharacterized protein</fullName>
    </submittedName>
</protein>
<dbReference type="EMBL" id="LKAM01000006">
    <property type="protein sequence ID" value="KUM48228.1"/>
    <property type="molecule type" value="Genomic_DNA"/>
</dbReference>
<evidence type="ECO:0000313" key="1">
    <source>
        <dbReference type="EMBL" id="KUM48228.1"/>
    </source>
</evidence>
<organism evidence="1">
    <name type="scientific">Picea glauca</name>
    <name type="common">White spruce</name>
    <name type="synonym">Pinus glauca</name>
    <dbReference type="NCBI Taxonomy" id="3330"/>
    <lineage>
        <taxon>Eukaryota</taxon>
        <taxon>Viridiplantae</taxon>
        <taxon>Streptophyta</taxon>
        <taxon>Embryophyta</taxon>
        <taxon>Tracheophyta</taxon>
        <taxon>Spermatophyta</taxon>
        <taxon>Pinopsida</taxon>
        <taxon>Pinidae</taxon>
        <taxon>Conifers I</taxon>
        <taxon>Pinales</taxon>
        <taxon>Pinaceae</taxon>
        <taxon>Picea</taxon>
    </lineage>
</organism>
<proteinExistence type="predicted"/>
<sequence>MLRIKLAHSQELGFDIDQMQLLLMPGHLELDLHPPYDLWPAPLTIRPLGVCTC</sequence>